<proteinExistence type="predicted"/>
<evidence type="ECO:0000313" key="4">
    <source>
        <dbReference type="Proteomes" id="UP000806528"/>
    </source>
</evidence>
<dbReference type="Proteomes" id="UP000806528">
    <property type="component" value="Unassembled WGS sequence"/>
</dbReference>
<feature type="region of interest" description="Disordered" evidence="1">
    <location>
        <begin position="1"/>
        <end position="59"/>
    </location>
</feature>
<dbReference type="InterPro" id="IPR007278">
    <property type="entry name" value="DUF397"/>
</dbReference>
<gene>
    <name evidence="3" type="ORF">IDM40_27520</name>
</gene>
<dbReference type="Pfam" id="PF04149">
    <property type="entry name" value="DUF397"/>
    <property type="match status" value="1"/>
</dbReference>
<dbReference type="EMBL" id="JADBGI010000046">
    <property type="protein sequence ID" value="MBE3002417.1"/>
    <property type="molecule type" value="Genomic_DNA"/>
</dbReference>
<keyword evidence="4" id="KW-1185">Reference proteome</keyword>
<comment type="caution">
    <text evidence="3">The sequence shown here is derived from an EMBL/GenBank/DDBJ whole genome shotgun (WGS) entry which is preliminary data.</text>
</comment>
<name>A0ABR9PF24_9ACTN</name>
<accession>A0ABR9PF24</accession>
<evidence type="ECO:0000256" key="1">
    <source>
        <dbReference type="SAM" id="MobiDB-lite"/>
    </source>
</evidence>
<reference evidence="3 4" key="1">
    <citation type="submission" date="2020-09" db="EMBL/GenBank/DDBJ databases">
        <title>Diversity and distribution of actinomycetes associated with coral in the coast of Hainan.</title>
        <authorList>
            <person name="Li F."/>
        </authorList>
    </citation>
    <scope>NUCLEOTIDE SEQUENCE [LARGE SCALE GENOMIC DNA]</scope>
    <source>
        <strain evidence="3 4">HNM0947</strain>
    </source>
</reference>
<feature type="domain" description="DUF397" evidence="2">
    <location>
        <begin position="6"/>
        <end position="69"/>
    </location>
</feature>
<organism evidence="3 4">
    <name type="scientific">Nocardiopsis coralli</name>
    <dbReference type="NCBI Taxonomy" id="2772213"/>
    <lineage>
        <taxon>Bacteria</taxon>
        <taxon>Bacillati</taxon>
        <taxon>Actinomycetota</taxon>
        <taxon>Actinomycetes</taxon>
        <taxon>Streptosporangiales</taxon>
        <taxon>Nocardiopsidaceae</taxon>
        <taxon>Nocardiopsis</taxon>
    </lineage>
</organism>
<sequence>MVITPEFRKSSLSGAGQNCVEAKRLSAPGPPRREQVPRPGVGVRDSQHPDEGHLSFPDPEWGALLASLRSPE</sequence>
<protein>
    <submittedName>
        <fullName evidence="3">DUF397 domain-containing protein</fullName>
    </submittedName>
</protein>
<evidence type="ECO:0000259" key="2">
    <source>
        <dbReference type="Pfam" id="PF04149"/>
    </source>
</evidence>
<evidence type="ECO:0000313" key="3">
    <source>
        <dbReference type="EMBL" id="MBE3002417.1"/>
    </source>
</evidence>